<protein>
    <submittedName>
        <fullName evidence="4">Uncharacterized protein</fullName>
    </submittedName>
</protein>
<evidence type="ECO:0000256" key="1">
    <source>
        <dbReference type="ARBA" id="ARBA00022737"/>
    </source>
</evidence>
<feature type="region of interest" description="Disordered" evidence="3">
    <location>
        <begin position="58"/>
        <end position="92"/>
    </location>
</feature>
<keyword evidence="1" id="KW-0677">Repeat</keyword>
<keyword evidence="5" id="KW-1185">Reference proteome</keyword>
<feature type="region of interest" description="Disordered" evidence="3">
    <location>
        <begin position="1"/>
        <end position="22"/>
    </location>
</feature>
<evidence type="ECO:0000256" key="3">
    <source>
        <dbReference type="SAM" id="MobiDB-lite"/>
    </source>
</evidence>
<evidence type="ECO:0000313" key="5">
    <source>
        <dbReference type="Proteomes" id="UP000789595"/>
    </source>
</evidence>
<organism evidence="4 5">
    <name type="scientific">Pelagomonas calceolata</name>
    <dbReference type="NCBI Taxonomy" id="35677"/>
    <lineage>
        <taxon>Eukaryota</taxon>
        <taxon>Sar</taxon>
        <taxon>Stramenopiles</taxon>
        <taxon>Ochrophyta</taxon>
        <taxon>Pelagophyceae</taxon>
        <taxon>Pelagomonadales</taxon>
        <taxon>Pelagomonadaceae</taxon>
        <taxon>Pelagomonas</taxon>
    </lineage>
</organism>
<dbReference type="Proteomes" id="UP000789595">
    <property type="component" value="Unassembled WGS sequence"/>
</dbReference>
<gene>
    <name evidence="4" type="ORF">PECAL_6P17050</name>
</gene>
<sequence length="1189" mass="126091">MGAASSSEGSPPEELSTRLSTWASSEGSAAALAALETAAPALSAALRASDADAVTSALGGGAADADADRPETVEGEGDGAAANDSPTPKRARAPLVPFTKSILDHQDNASKVLGYAGYRTVFTLEALCARARPALKGAKLVLDVSTESSLTTAARTQNRHELLDARRTGSLPTDTPLRIVLKSTETGAQRRTADVLYKDDRVLFPSPRPRQLFRAASTDPGDRDVERSRASLEAYERERAANLALGCIIVDADSRAGDHAGDITKRAFFRTAVQSSSEDSEAADEATAAALVEAMGGARIIPRRLVLAAGRVHDHPVSSEYGSRLHLERAFQYSMDKSVVLDSLDVARRLSWFAVKALLTHRSETLVEAVFREKVCEAAGLSATDSAVVWREAMGGAVPPFTPSYVDPLTHERREVGDVRPGDVAVLEVIGWLWPALAAFALAASAQGDPAKCFTAYEPCVVAVKTFEDIVIRQEIVGCKENGSEWSLPLAVLDDLAYRRDGEEDDAPGQARVAVAVASLLSPERVPTFAVGAQVEYGEGESTAPRNNPVAWVTASVTEVNASTGIATIRTEGANETKTVGLGALREGPSKVPCAAAVVLAHAVADHRNDIVLQILSSPLLASPLSLVVGKPGAKLNVRGVTRATALDHAIASRNIVAVGLLTKNYACSWKRWEAVLSTCDSLEEADEQRSTKEGSLVDLSCALRLAPGVFLNSLNAFRVFEAGAALERHELESEGDKLGIPCLIAARDGDAARALALFETLKRKCDAGVVDLVAVDQITSLMLTWAAKSGSAAIIDYLLTHHNRPVEMELAVRIAIADGHIHCLESLLVVGPSLTNYLARFSPDAILSPAPLKAILEAVQMDDGAALDLMRSRGVRLGPFDGPGMVPRLQPIDAAAQRGSSSAVRAILRDPSVVQWIMARKSDAIMRACDRGHPESLAALLERVQLIHTKENSEIFGTSSPLLQAITSRSLATVEIVLAHGVDVNEKLEGKRSALACAAGLHAIDIATELLKRGASVGSPSDLTQTALSYALNNSKDIEDASLRNSMVQLLLRHDANLVEHWLHWAKKNWLKVGQLQAFLGAGANPSVSDSKGVTPLHINVFHAKILTDASIAQHDILENITTLVLAGADLTAKTTADTSNDDAGFPLFDEVLPGGLTPMQVAETVGWGPSRDQVVAHLTAAIALRAL</sequence>
<dbReference type="InterPro" id="IPR036770">
    <property type="entry name" value="Ankyrin_rpt-contain_sf"/>
</dbReference>
<dbReference type="InterPro" id="IPR002110">
    <property type="entry name" value="Ankyrin_rpt"/>
</dbReference>
<dbReference type="OrthoDB" id="1722345at2759"/>
<reference evidence="4" key="1">
    <citation type="submission" date="2021-11" db="EMBL/GenBank/DDBJ databases">
        <authorList>
            <consortium name="Genoscope - CEA"/>
            <person name="William W."/>
        </authorList>
    </citation>
    <scope>NUCLEOTIDE SEQUENCE</scope>
</reference>
<dbReference type="EMBL" id="CAKKNE010000006">
    <property type="protein sequence ID" value="CAH0380068.1"/>
    <property type="molecule type" value="Genomic_DNA"/>
</dbReference>
<dbReference type="AlphaFoldDB" id="A0A8J2SYU8"/>
<feature type="compositionally biased region" description="Low complexity" evidence="3">
    <location>
        <begin position="1"/>
        <end position="14"/>
    </location>
</feature>
<name>A0A8J2SYU8_9STRA</name>
<evidence type="ECO:0000256" key="2">
    <source>
        <dbReference type="ARBA" id="ARBA00023043"/>
    </source>
</evidence>
<evidence type="ECO:0000313" key="4">
    <source>
        <dbReference type="EMBL" id="CAH0380068.1"/>
    </source>
</evidence>
<accession>A0A8J2SYU8</accession>
<dbReference type="SUPFAM" id="SSF48403">
    <property type="entry name" value="Ankyrin repeat"/>
    <property type="match status" value="2"/>
</dbReference>
<comment type="caution">
    <text evidence="4">The sequence shown here is derived from an EMBL/GenBank/DDBJ whole genome shotgun (WGS) entry which is preliminary data.</text>
</comment>
<dbReference type="PANTHER" id="PTHR24198:SF165">
    <property type="entry name" value="ANKYRIN REPEAT-CONTAINING PROTEIN-RELATED"/>
    <property type="match status" value="1"/>
</dbReference>
<dbReference type="SMART" id="SM00248">
    <property type="entry name" value="ANK"/>
    <property type="match status" value="6"/>
</dbReference>
<dbReference type="PANTHER" id="PTHR24198">
    <property type="entry name" value="ANKYRIN REPEAT AND PROTEIN KINASE DOMAIN-CONTAINING PROTEIN"/>
    <property type="match status" value="1"/>
</dbReference>
<proteinExistence type="predicted"/>
<dbReference type="Gene3D" id="1.25.40.20">
    <property type="entry name" value="Ankyrin repeat-containing domain"/>
    <property type="match status" value="3"/>
</dbReference>
<keyword evidence="2" id="KW-0040">ANK repeat</keyword>